<evidence type="ECO:0000256" key="7">
    <source>
        <dbReference type="ARBA" id="ARBA00023065"/>
    </source>
</evidence>
<dbReference type="OrthoDB" id="213143at2157"/>
<evidence type="ECO:0000256" key="9">
    <source>
        <dbReference type="ARBA" id="ARBA00031636"/>
    </source>
</evidence>
<keyword evidence="2" id="KW-0813">Transport</keyword>
<dbReference type="PIRSF" id="PIRSF006603">
    <property type="entry name" value="DinF"/>
    <property type="match status" value="1"/>
</dbReference>
<keyword evidence="7" id="KW-0406">Ion transport</keyword>
<comment type="subcellular location">
    <subcellularLocation>
        <location evidence="1">Cell membrane</location>
        <topology evidence="1">Multi-pass membrane protein</topology>
    </subcellularLocation>
</comment>
<dbReference type="InterPro" id="IPR050222">
    <property type="entry name" value="MATE_MdtK"/>
</dbReference>
<feature type="transmembrane region" description="Helical" evidence="10">
    <location>
        <begin position="118"/>
        <end position="144"/>
    </location>
</feature>
<evidence type="ECO:0000256" key="4">
    <source>
        <dbReference type="ARBA" id="ARBA00022475"/>
    </source>
</evidence>
<name>A0A8J8PDX0_9EURY</name>
<feature type="transmembrane region" description="Helical" evidence="10">
    <location>
        <begin position="86"/>
        <end position="106"/>
    </location>
</feature>
<feature type="transmembrane region" description="Helical" evidence="10">
    <location>
        <begin position="213"/>
        <end position="233"/>
    </location>
</feature>
<dbReference type="CDD" id="cd13137">
    <property type="entry name" value="MATE_NorM_like"/>
    <property type="match status" value="1"/>
</dbReference>
<gene>
    <name evidence="11" type="ORF">EGH24_01990</name>
</gene>
<keyword evidence="8 10" id="KW-0472">Membrane</keyword>
<sequence>MTGLADRLVAAVATLFSRVATLLARLGIIERERLTATVDLAWPRVLTGFAIMSKQTADLAMVGTVLGAPAVAGLAFAGAYWTVGKFVAIGLAGGTVGLVSQNYGGGESARAALLVKQSVWVALALAVPVVVGFVVFSDSLIALLSSDSAAVGYGTTYLVIVAPALVFEFLNMIASRTYAGVSDTFTPMVVRAGGAILNVALSGTLIFGFGWGVAGAAVGTAVATAAVTLTFSWGMFGRAYFGWGASPVALSLGGPQFDRELLGQLLRVSTPLIARRVVQGIATFPLLAITASFGSATVAALEVGRRVRNIANSTSWGLSIASSTLVGQELGAGEESEAKAYGTQIITLTFVIHLFVAAGVILLAEPIATVFVDEPAAVALSATFIAVSAVSLVAMGVDGSATGALRGAGDTRIPFFASLIGLYVFTLPVAYLGTVTALGETALYVALVLETAVPAAVTLWRFRSDRWQAVSRDYRPDADTS</sequence>
<dbReference type="GO" id="GO:0042910">
    <property type="term" value="F:xenobiotic transmembrane transporter activity"/>
    <property type="evidence" value="ECO:0007669"/>
    <property type="project" value="InterPro"/>
</dbReference>
<evidence type="ECO:0000313" key="11">
    <source>
        <dbReference type="EMBL" id="TQQ83586.1"/>
    </source>
</evidence>
<dbReference type="NCBIfam" id="TIGR00797">
    <property type="entry name" value="matE"/>
    <property type="match status" value="1"/>
</dbReference>
<keyword evidence="5 10" id="KW-0812">Transmembrane</keyword>
<protein>
    <recommendedName>
        <fullName evidence="9">Multidrug-efflux transporter</fullName>
    </recommendedName>
</protein>
<comment type="caution">
    <text evidence="11">The sequence shown here is derived from an EMBL/GenBank/DDBJ whole genome shotgun (WGS) entry which is preliminary data.</text>
</comment>
<proteinExistence type="predicted"/>
<dbReference type="AlphaFoldDB" id="A0A8J8PDX0"/>
<keyword evidence="12" id="KW-1185">Reference proteome</keyword>
<evidence type="ECO:0000256" key="3">
    <source>
        <dbReference type="ARBA" id="ARBA00022449"/>
    </source>
</evidence>
<feature type="transmembrane region" description="Helical" evidence="10">
    <location>
        <begin position="345"/>
        <end position="364"/>
    </location>
</feature>
<feature type="transmembrane region" description="Helical" evidence="10">
    <location>
        <begin position="188"/>
        <end position="207"/>
    </location>
</feature>
<evidence type="ECO:0000256" key="5">
    <source>
        <dbReference type="ARBA" id="ARBA00022692"/>
    </source>
</evidence>
<dbReference type="PANTHER" id="PTHR43298">
    <property type="entry name" value="MULTIDRUG RESISTANCE PROTEIN NORM-RELATED"/>
    <property type="match status" value="1"/>
</dbReference>
<dbReference type="RefSeq" id="WP_142978503.1">
    <property type="nucleotide sequence ID" value="NZ_RKLU01000001.1"/>
</dbReference>
<evidence type="ECO:0000256" key="1">
    <source>
        <dbReference type="ARBA" id="ARBA00004651"/>
    </source>
</evidence>
<dbReference type="EMBL" id="RKLU01000001">
    <property type="protein sequence ID" value="TQQ83586.1"/>
    <property type="molecule type" value="Genomic_DNA"/>
</dbReference>
<keyword evidence="3" id="KW-0050">Antiport</keyword>
<evidence type="ECO:0000313" key="12">
    <source>
        <dbReference type="Proteomes" id="UP000705823"/>
    </source>
</evidence>
<dbReference type="Proteomes" id="UP000705823">
    <property type="component" value="Unassembled WGS sequence"/>
</dbReference>
<feature type="transmembrane region" description="Helical" evidence="10">
    <location>
        <begin position="150"/>
        <end position="167"/>
    </location>
</feature>
<feature type="transmembrane region" description="Helical" evidence="10">
    <location>
        <begin position="277"/>
        <end position="301"/>
    </location>
</feature>
<dbReference type="InterPro" id="IPR048279">
    <property type="entry name" value="MdtK-like"/>
</dbReference>
<dbReference type="GO" id="GO:0016020">
    <property type="term" value="C:membrane"/>
    <property type="evidence" value="ECO:0007669"/>
    <property type="project" value="InterPro"/>
</dbReference>
<feature type="transmembrane region" description="Helical" evidence="10">
    <location>
        <begin position="59"/>
        <end position="80"/>
    </location>
</feature>
<evidence type="ECO:0000256" key="8">
    <source>
        <dbReference type="ARBA" id="ARBA00023136"/>
    </source>
</evidence>
<organism evidence="11 12">
    <name type="scientific">Halonotius terrestris</name>
    <dbReference type="NCBI Taxonomy" id="2487750"/>
    <lineage>
        <taxon>Archaea</taxon>
        <taxon>Methanobacteriati</taxon>
        <taxon>Methanobacteriota</taxon>
        <taxon>Stenosarchaea group</taxon>
        <taxon>Halobacteria</taxon>
        <taxon>Halobacteriales</taxon>
        <taxon>Haloferacaceae</taxon>
        <taxon>Halonotius</taxon>
    </lineage>
</organism>
<evidence type="ECO:0000256" key="2">
    <source>
        <dbReference type="ARBA" id="ARBA00022448"/>
    </source>
</evidence>
<evidence type="ECO:0000256" key="6">
    <source>
        <dbReference type="ARBA" id="ARBA00022989"/>
    </source>
</evidence>
<feature type="transmembrane region" description="Helical" evidence="10">
    <location>
        <begin position="376"/>
        <end position="401"/>
    </location>
</feature>
<accession>A0A8J8PDX0</accession>
<feature type="transmembrane region" description="Helical" evidence="10">
    <location>
        <begin position="443"/>
        <end position="462"/>
    </location>
</feature>
<dbReference type="InterPro" id="IPR002528">
    <property type="entry name" value="MATE_fam"/>
</dbReference>
<dbReference type="Pfam" id="PF01554">
    <property type="entry name" value="MatE"/>
    <property type="match status" value="2"/>
</dbReference>
<evidence type="ECO:0000256" key="10">
    <source>
        <dbReference type="SAM" id="Phobius"/>
    </source>
</evidence>
<keyword evidence="4" id="KW-1003">Cell membrane</keyword>
<reference evidence="11" key="1">
    <citation type="submission" date="2019-02" db="EMBL/GenBank/DDBJ databases">
        <title>Halonotius sp. a new haloarchaeum isolated from saline soil.</title>
        <authorList>
            <person name="Duran-Viseras A."/>
            <person name="Sanchez-Porro C."/>
            <person name="Ventosa A."/>
        </authorList>
    </citation>
    <scope>NUCLEOTIDE SEQUENCE</scope>
    <source>
        <strain evidence="11">F15B</strain>
    </source>
</reference>
<feature type="transmembrane region" description="Helical" evidence="10">
    <location>
        <begin position="413"/>
        <end position="431"/>
    </location>
</feature>
<keyword evidence="6 10" id="KW-1133">Transmembrane helix</keyword>
<dbReference type="PANTHER" id="PTHR43298:SF2">
    <property type="entry name" value="FMN_FAD EXPORTER YEEO-RELATED"/>
    <property type="match status" value="1"/>
</dbReference>
<dbReference type="GO" id="GO:0015297">
    <property type="term" value="F:antiporter activity"/>
    <property type="evidence" value="ECO:0007669"/>
    <property type="project" value="InterPro"/>
</dbReference>